<proteinExistence type="inferred from homology"/>
<evidence type="ECO:0000313" key="8">
    <source>
        <dbReference type="EMBL" id="OFV71513.1"/>
    </source>
</evidence>
<comment type="subcellular location">
    <subcellularLocation>
        <location evidence="1">Cell membrane</location>
        <topology evidence="1">Multi-pass membrane protein</topology>
    </subcellularLocation>
</comment>
<comment type="similarity">
    <text evidence="2">Belongs to the VirD4/TraG family.</text>
</comment>
<evidence type="ECO:0000256" key="2">
    <source>
        <dbReference type="ARBA" id="ARBA00008806"/>
    </source>
</evidence>
<evidence type="ECO:0000256" key="7">
    <source>
        <dbReference type="SAM" id="Phobius"/>
    </source>
</evidence>
<protein>
    <submittedName>
        <fullName evidence="8">Conjugal transfer protein TraG</fullName>
    </submittedName>
</protein>
<accession>A0A1F2PJK7</accession>
<keyword evidence="4 7" id="KW-0812">Transmembrane</keyword>
<dbReference type="PANTHER" id="PTHR37937:SF1">
    <property type="entry name" value="CONJUGATIVE TRANSFER: DNA TRANSPORT"/>
    <property type="match status" value="1"/>
</dbReference>
<feature type="transmembrane region" description="Helical" evidence="7">
    <location>
        <begin position="62"/>
        <end position="80"/>
    </location>
</feature>
<dbReference type="SUPFAM" id="SSF52540">
    <property type="entry name" value="P-loop containing nucleoside triphosphate hydrolases"/>
    <property type="match status" value="1"/>
</dbReference>
<dbReference type="PANTHER" id="PTHR37937">
    <property type="entry name" value="CONJUGATIVE TRANSFER: DNA TRANSPORT"/>
    <property type="match status" value="1"/>
</dbReference>
<name>A0A1F2PJK7_9FIRM</name>
<dbReference type="Proteomes" id="UP000176244">
    <property type="component" value="Unassembled WGS sequence"/>
</dbReference>
<evidence type="ECO:0000256" key="6">
    <source>
        <dbReference type="ARBA" id="ARBA00023136"/>
    </source>
</evidence>
<dbReference type="EMBL" id="LKEU01000020">
    <property type="protein sequence ID" value="OFV71513.1"/>
    <property type="molecule type" value="Genomic_DNA"/>
</dbReference>
<dbReference type="InterPro" id="IPR003688">
    <property type="entry name" value="TraG/VirD4"/>
</dbReference>
<evidence type="ECO:0000256" key="3">
    <source>
        <dbReference type="ARBA" id="ARBA00022475"/>
    </source>
</evidence>
<dbReference type="Pfam" id="PF02534">
    <property type="entry name" value="T4SS-DNA_transf"/>
    <property type="match status" value="1"/>
</dbReference>
<evidence type="ECO:0000256" key="5">
    <source>
        <dbReference type="ARBA" id="ARBA00022989"/>
    </source>
</evidence>
<reference evidence="8 9" key="1">
    <citation type="submission" date="2015-09" db="EMBL/GenBank/DDBJ databases">
        <title>Genome sequence of Acetobacterium wieringae DSM 1911.</title>
        <authorList>
            <person name="Poehlein A."/>
            <person name="Bengelsdorf F.R."/>
            <person name="Schiel-Bengelsdorf B."/>
            <person name="Duerre P."/>
            <person name="Daniel R."/>
        </authorList>
    </citation>
    <scope>NUCLEOTIDE SEQUENCE [LARGE SCALE GENOMIC DNA]</scope>
    <source>
        <strain evidence="8 9">DSM 1911</strain>
    </source>
</reference>
<dbReference type="AlphaFoldDB" id="A0A1F2PJK7"/>
<feature type="transmembrane region" description="Helical" evidence="7">
    <location>
        <begin position="5"/>
        <end position="26"/>
    </location>
</feature>
<gene>
    <name evidence="8" type="primary">traG</name>
    <name evidence="8" type="ORF">ACWI_10130</name>
</gene>
<dbReference type="Gene3D" id="3.40.50.300">
    <property type="entry name" value="P-loop containing nucleotide triphosphate hydrolases"/>
    <property type="match status" value="1"/>
</dbReference>
<keyword evidence="5 7" id="KW-1133">Transmembrane helix</keyword>
<dbReference type="InterPro" id="IPR051539">
    <property type="entry name" value="T4SS-coupling_protein"/>
</dbReference>
<dbReference type="InterPro" id="IPR027417">
    <property type="entry name" value="P-loop_NTPase"/>
</dbReference>
<dbReference type="NCBIfam" id="NF045973">
    <property type="entry name" value="conju_CD1115"/>
    <property type="match status" value="1"/>
</dbReference>
<evidence type="ECO:0000256" key="1">
    <source>
        <dbReference type="ARBA" id="ARBA00004651"/>
    </source>
</evidence>
<evidence type="ECO:0000313" key="9">
    <source>
        <dbReference type="Proteomes" id="UP000176244"/>
    </source>
</evidence>
<dbReference type="STRING" id="52694.ACWI_10130"/>
<organism evidence="8 9">
    <name type="scientific">Acetobacterium wieringae</name>
    <dbReference type="NCBI Taxonomy" id="52694"/>
    <lineage>
        <taxon>Bacteria</taxon>
        <taxon>Bacillati</taxon>
        <taxon>Bacillota</taxon>
        <taxon>Clostridia</taxon>
        <taxon>Eubacteriales</taxon>
        <taxon>Eubacteriaceae</taxon>
        <taxon>Acetobacterium</taxon>
    </lineage>
</organism>
<dbReference type="GO" id="GO:0005886">
    <property type="term" value="C:plasma membrane"/>
    <property type="evidence" value="ECO:0007669"/>
    <property type="project" value="UniProtKB-SubCell"/>
</dbReference>
<dbReference type="CDD" id="cd01127">
    <property type="entry name" value="TrwB_TraG_TraD_VirD4"/>
    <property type="match status" value="1"/>
</dbReference>
<keyword evidence="6 7" id="KW-0472">Membrane</keyword>
<evidence type="ECO:0000256" key="4">
    <source>
        <dbReference type="ARBA" id="ARBA00022692"/>
    </source>
</evidence>
<sequence length="648" mass="73978">MKLKIVRAVMAVFIFMLLASMFLYFIRVIDSFMTGQGILEIYRFPIWEVLNDVLNNEKTSQMFLICLAVALFMAVAFFIGQSKTYKSELISITPDIQTPRPAGQNQHGSARWLDPNKKDRVFDYVVIRKNNPFIQFLLRSGKEERRQVKKGNYWVDKTIMENKRNFKMGGLVLGKERQGLRNEKIYFIGEDVHGLNIGATRCGKGRTVILQTIGLLAMARESQIVSDPKGENYDYTAPFLRKCGVDVFALDFKEPLKSNHYNFLQSIIDAVESGNMSQAIDYVWDITGMLVGEPKGEKLWNNGEASIIASCIMIVVFENMDNPEYQNLTNVFYFIAEMCKAPKQGDDMMLVKYMKKLKVENPTHPALGLVAISDIAPSKTKGSFYTSALTTLKLFTNPLIYEMTRKTDFRPKDIGSRPTAVFIILPDGKTTNYTLAALFCTQVYSALSDFADKLGGRLPIRINYMLDEFGNFTKIPDFTAQISVGGGRGIRYNLFLQSMAQLEEKYGREIARIIRSNCETWIYLKAEDLETQKEVSERLGKYTTTSYSLSSSQQQYTSNSSQSVNLVGRELLTANEVSRIRRPYNLVTSRNDPVIMTSPDISKWSFNDFYGLGSKEHNRILRMIRSDARPTHQENGIQLWGIWKRYQI</sequence>
<dbReference type="RefSeq" id="WP_242871578.1">
    <property type="nucleotide sequence ID" value="NZ_LKEU01000020.1"/>
</dbReference>
<keyword evidence="3" id="KW-1003">Cell membrane</keyword>
<comment type="caution">
    <text evidence="8">The sequence shown here is derived from an EMBL/GenBank/DDBJ whole genome shotgun (WGS) entry which is preliminary data.</text>
</comment>